<reference evidence="2 3" key="1">
    <citation type="submission" date="2013-12" db="EMBL/GenBank/DDBJ databases">
        <authorList>
            <person name="Zelazny A."/>
            <person name="Olivier K."/>
            <person name="Holland S."/>
            <person name="Lenaerts A."/>
            <person name="Ordway D."/>
            <person name="DeGroote M.A."/>
            <person name="Parker T."/>
            <person name="Sizemore C."/>
            <person name="Tallon L.J."/>
            <person name="Sadzewicz L.K."/>
            <person name="Sengamalay N."/>
            <person name="Fraser C.M."/>
            <person name="Hine E."/>
            <person name="Shefchek K.A."/>
            <person name="Das S.P."/>
            <person name="Tettelin H."/>
        </authorList>
    </citation>
    <scope>NUCLEOTIDE SEQUENCE [LARGE SCALE GENOMIC DNA]</scope>
    <source>
        <strain evidence="2 3">1956</strain>
    </source>
</reference>
<dbReference type="InterPro" id="IPR010997">
    <property type="entry name" value="HRDC-like_sf"/>
</dbReference>
<dbReference type="GO" id="GO:0000166">
    <property type="term" value="F:nucleotide binding"/>
    <property type="evidence" value="ECO:0007669"/>
    <property type="project" value="InterPro"/>
</dbReference>
<protein>
    <submittedName>
        <fullName evidence="2">HRDC domain protein</fullName>
    </submittedName>
</protein>
<comment type="caution">
    <text evidence="2">The sequence shown here is derived from an EMBL/GenBank/DDBJ whole genome shotgun (WGS) entry which is preliminary data.</text>
</comment>
<feature type="domain" description="HRDC" evidence="1">
    <location>
        <begin position="1"/>
        <end position="51"/>
    </location>
</feature>
<dbReference type="GO" id="GO:0003676">
    <property type="term" value="F:nucleic acid binding"/>
    <property type="evidence" value="ECO:0007669"/>
    <property type="project" value="InterPro"/>
</dbReference>
<dbReference type="EMBL" id="JAOG01000002">
    <property type="protein sequence ID" value="EUA56190.1"/>
    <property type="molecule type" value="Genomic_DNA"/>
</dbReference>
<dbReference type="SUPFAM" id="SSF47819">
    <property type="entry name" value="HRDC-like"/>
    <property type="match status" value="1"/>
</dbReference>
<accession>X8CLQ6</accession>
<dbReference type="Proteomes" id="UP000020825">
    <property type="component" value="Unassembled WGS sequence"/>
</dbReference>
<evidence type="ECO:0000259" key="1">
    <source>
        <dbReference type="PROSITE" id="PS50967"/>
    </source>
</evidence>
<sequence length="51" mass="5596">MPAYVVFTDNTLIAIAELRPDDDEALIAIPGIGARKLEQYGPDVLELVRGR</sequence>
<dbReference type="InterPro" id="IPR002121">
    <property type="entry name" value="HRDC_dom"/>
</dbReference>
<dbReference type="InterPro" id="IPR044876">
    <property type="entry name" value="HRDC_dom_sf"/>
</dbReference>
<name>X8CLQ6_MYCIT</name>
<gene>
    <name evidence="2" type="ORF">I550_4349</name>
</gene>
<evidence type="ECO:0000313" key="2">
    <source>
        <dbReference type="EMBL" id="EUA56190.1"/>
    </source>
</evidence>
<organism evidence="2 3">
    <name type="scientific">Mycobacterium intracellulare 1956</name>
    <dbReference type="NCBI Taxonomy" id="1299331"/>
    <lineage>
        <taxon>Bacteria</taxon>
        <taxon>Bacillati</taxon>
        <taxon>Actinomycetota</taxon>
        <taxon>Actinomycetes</taxon>
        <taxon>Mycobacteriales</taxon>
        <taxon>Mycobacteriaceae</taxon>
        <taxon>Mycobacterium</taxon>
        <taxon>Mycobacterium avium complex (MAC)</taxon>
    </lineage>
</organism>
<dbReference type="PATRIC" id="fig|1299331.3.peg.4243"/>
<dbReference type="AlphaFoldDB" id="X8CLQ6"/>
<evidence type="ECO:0000313" key="3">
    <source>
        <dbReference type="Proteomes" id="UP000020825"/>
    </source>
</evidence>
<proteinExistence type="predicted"/>
<dbReference type="PROSITE" id="PS50967">
    <property type="entry name" value="HRDC"/>
    <property type="match status" value="1"/>
</dbReference>
<dbReference type="Pfam" id="PF00570">
    <property type="entry name" value="HRDC"/>
    <property type="match status" value="1"/>
</dbReference>
<dbReference type="Gene3D" id="1.10.150.80">
    <property type="entry name" value="HRDC domain"/>
    <property type="match status" value="1"/>
</dbReference>